<dbReference type="PANTHER" id="PTHR11955">
    <property type="entry name" value="FATTY ACID BINDING PROTEIN"/>
    <property type="match status" value="1"/>
</dbReference>
<dbReference type="SUPFAM" id="SSF50814">
    <property type="entry name" value="Lipocalins"/>
    <property type="match status" value="1"/>
</dbReference>
<dbReference type="GO" id="GO:0008289">
    <property type="term" value="F:lipid binding"/>
    <property type="evidence" value="ECO:0007669"/>
    <property type="project" value="UniProtKB-KW"/>
</dbReference>
<dbReference type="InterPro" id="IPR000566">
    <property type="entry name" value="Lipocln_cytosolic_FA-bd_dom"/>
</dbReference>
<dbReference type="InterPro" id="IPR012674">
    <property type="entry name" value="Calycin"/>
</dbReference>
<dbReference type="Gene3D" id="2.40.128.20">
    <property type="match status" value="1"/>
</dbReference>
<name>A0AAV5S9I2_9BILA</name>
<dbReference type="AlphaFoldDB" id="A0AAV5S9I2"/>
<proteinExistence type="inferred from homology"/>
<keyword evidence="2" id="KW-0446">Lipid-binding</keyword>
<keyword evidence="3" id="KW-0732">Signal</keyword>
<dbReference type="Pfam" id="PF00061">
    <property type="entry name" value="Lipocalin"/>
    <property type="match status" value="1"/>
</dbReference>
<evidence type="ECO:0000259" key="4">
    <source>
        <dbReference type="Pfam" id="PF00061"/>
    </source>
</evidence>
<dbReference type="Proteomes" id="UP001432027">
    <property type="component" value="Unassembled WGS sequence"/>
</dbReference>
<dbReference type="EMBL" id="BTSX01000001">
    <property type="protein sequence ID" value="GMS78820.1"/>
    <property type="molecule type" value="Genomic_DNA"/>
</dbReference>
<dbReference type="InterPro" id="IPR031259">
    <property type="entry name" value="ILBP"/>
</dbReference>
<feature type="non-terminal residue" evidence="5">
    <location>
        <position position="1"/>
    </location>
</feature>
<protein>
    <recommendedName>
        <fullName evidence="4">Lipocalin/cytosolic fatty-acid binding domain-containing protein</fullName>
    </recommendedName>
</protein>
<feature type="signal peptide" evidence="3">
    <location>
        <begin position="1"/>
        <end position="20"/>
    </location>
</feature>
<accession>A0AAV5S9I2</accession>
<keyword evidence="6" id="KW-1185">Reference proteome</keyword>
<sequence length="158" mass="18261">NNLSYLCILTIIFFPRPVRMAEQFAGNWKCIGTENLTAYLKKAGAHVGMYSYIDGKLPFLRFEIEGDDWTMISKYDHYISHKYKFKLGQEFIHKDLDDKDATSLFMLDGTRLVQIMKLSGTGRPDCRIERTVEGDRLISVARCNGIEAKRIYEKYGTN</sequence>
<evidence type="ECO:0000313" key="6">
    <source>
        <dbReference type="Proteomes" id="UP001432027"/>
    </source>
</evidence>
<evidence type="ECO:0000256" key="1">
    <source>
        <dbReference type="ARBA" id="ARBA00008390"/>
    </source>
</evidence>
<evidence type="ECO:0000256" key="2">
    <source>
        <dbReference type="ARBA" id="ARBA00023121"/>
    </source>
</evidence>
<feature type="domain" description="Lipocalin/cytosolic fatty-acid binding" evidence="4">
    <location>
        <begin position="25"/>
        <end position="137"/>
    </location>
</feature>
<dbReference type="CDD" id="cd00742">
    <property type="entry name" value="FABP"/>
    <property type="match status" value="1"/>
</dbReference>
<evidence type="ECO:0000256" key="3">
    <source>
        <dbReference type="SAM" id="SignalP"/>
    </source>
</evidence>
<comment type="caution">
    <text evidence="5">The sequence shown here is derived from an EMBL/GenBank/DDBJ whole genome shotgun (WGS) entry which is preliminary data.</text>
</comment>
<reference evidence="5" key="1">
    <citation type="submission" date="2023-10" db="EMBL/GenBank/DDBJ databases">
        <title>Genome assembly of Pristionchus species.</title>
        <authorList>
            <person name="Yoshida K."/>
            <person name="Sommer R.J."/>
        </authorList>
    </citation>
    <scope>NUCLEOTIDE SEQUENCE</scope>
    <source>
        <strain evidence="5">RS0144</strain>
    </source>
</reference>
<comment type="similarity">
    <text evidence="1">Belongs to the calycin superfamily. Fatty-acid binding protein (FABP) family.</text>
</comment>
<evidence type="ECO:0000313" key="5">
    <source>
        <dbReference type="EMBL" id="GMS78820.1"/>
    </source>
</evidence>
<gene>
    <name evidence="5" type="ORF">PENTCL1PPCAC_995</name>
</gene>
<feature type="chain" id="PRO_5043887695" description="Lipocalin/cytosolic fatty-acid binding domain-containing protein" evidence="3">
    <location>
        <begin position="21"/>
        <end position="158"/>
    </location>
</feature>
<dbReference type="PRINTS" id="PR00178">
    <property type="entry name" value="FATTYACIDBP"/>
</dbReference>
<dbReference type="InterPro" id="IPR000463">
    <property type="entry name" value="Fatty_acid-bd"/>
</dbReference>
<organism evidence="5 6">
    <name type="scientific">Pristionchus entomophagus</name>
    <dbReference type="NCBI Taxonomy" id="358040"/>
    <lineage>
        <taxon>Eukaryota</taxon>
        <taxon>Metazoa</taxon>
        <taxon>Ecdysozoa</taxon>
        <taxon>Nematoda</taxon>
        <taxon>Chromadorea</taxon>
        <taxon>Rhabditida</taxon>
        <taxon>Rhabditina</taxon>
        <taxon>Diplogasteromorpha</taxon>
        <taxon>Diplogasteroidea</taxon>
        <taxon>Neodiplogasteridae</taxon>
        <taxon>Pristionchus</taxon>
    </lineage>
</organism>